<gene>
    <name evidence="1" type="ORF">ACFQ22_12975</name>
</gene>
<accession>A0ABW3PMQ4</accession>
<reference evidence="2" key="1">
    <citation type="journal article" date="2019" name="Int. J. Syst. Evol. Microbiol.">
        <title>The Global Catalogue of Microorganisms (GCM) 10K type strain sequencing project: providing services to taxonomists for standard genome sequencing and annotation.</title>
        <authorList>
            <consortium name="The Broad Institute Genomics Platform"/>
            <consortium name="The Broad Institute Genome Sequencing Center for Infectious Disease"/>
            <person name="Wu L."/>
            <person name="Ma J."/>
        </authorList>
    </citation>
    <scope>NUCLEOTIDE SEQUENCE [LARGE SCALE GENOMIC DNA]</scope>
    <source>
        <strain evidence="2">CCUG 71848</strain>
    </source>
</reference>
<protein>
    <submittedName>
        <fullName evidence="1">Uncharacterized protein</fullName>
    </submittedName>
</protein>
<dbReference type="RefSeq" id="WP_263852922.1">
    <property type="nucleotide sequence ID" value="NZ_JBHTLH010000043.1"/>
</dbReference>
<dbReference type="EMBL" id="JBHTLH010000043">
    <property type="protein sequence ID" value="MFD1126254.1"/>
    <property type="molecule type" value="Genomic_DNA"/>
</dbReference>
<keyword evidence="2" id="KW-1185">Reference proteome</keyword>
<organism evidence="1 2">
    <name type="scientific">Lentilactobacillus raoultii</name>
    <dbReference type="NCBI Taxonomy" id="1987503"/>
    <lineage>
        <taxon>Bacteria</taxon>
        <taxon>Bacillati</taxon>
        <taxon>Bacillota</taxon>
        <taxon>Bacilli</taxon>
        <taxon>Lactobacillales</taxon>
        <taxon>Lactobacillaceae</taxon>
        <taxon>Lentilactobacillus</taxon>
    </lineage>
</organism>
<name>A0ABW3PMQ4_9LACO</name>
<evidence type="ECO:0000313" key="1">
    <source>
        <dbReference type="EMBL" id="MFD1126254.1"/>
    </source>
</evidence>
<dbReference type="Proteomes" id="UP001597156">
    <property type="component" value="Unassembled WGS sequence"/>
</dbReference>
<sequence>MQDQSSQNLDLYKQLINEKHNTEKYGTVKAYCFLAMLYMYLGE</sequence>
<evidence type="ECO:0000313" key="2">
    <source>
        <dbReference type="Proteomes" id="UP001597156"/>
    </source>
</evidence>
<proteinExistence type="predicted"/>
<comment type="caution">
    <text evidence="1">The sequence shown here is derived from an EMBL/GenBank/DDBJ whole genome shotgun (WGS) entry which is preliminary data.</text>
</comment>